<name>A0A8C8SUJ9_9SAUR</name>
<sequence>MADGGGQRRTRSASAAPAGSGTRRDAVSPPPRRRSERLKGSPTRHGSQRKALVEKKMMGSPLTAPVVKRSIVVKKIMPRKQQAGKENVSVASGEAKGFGSMDANPILASTALPSQASGSEAVTVEAPVLSPVSMNVCHSPAQEEASDLTMAKKVRRSYSRLDTSFHCHSSGHGASGMSTPLFGFERLLLPAVSPVGKVAPSSELARVELHAPARDMDTNIPGISFTKEKRKKRRIPQIDKSELDEWAAQMNAQFEEAEQFDLLVE</sequence>
<keyword evidence="13" id="KW-1185">Reference proteome</keyword>
<keyword evidence="7" id="KW-0131">Cell cycle</keyword>
<dbReference type="GO" id="GO:0031536">
    <property type="term" value="P:positive regulation of exit from mitosis"/>
    <property type="evidence" value="ECO:0007669"/>
    <property type="project" value="TreeGrafter"/>
</dbReference>
<dbReference type="GO" id="GO:0005634">
    <property type="term" value="C:nucleus"/>
    <property type="evidence" value="ECO:0007669"/>
    <property type="project" value="UniProtKB-SubCell"/>
</dbReference>
<evidence type="ECO:0000313" key="12">
    <source>
        <dbReference type="Ensembl" id="ENSPCEP00000025197.1"/>
    </source>
</evidence>
<accession>A0A8C8SUJ9</accession>
<reference evidence="12" key="1">
    <citation type="submission" date="2025-08" db="UniProtKB">
        <authorList>
            <consortium name="Ensembl"/>
        </authorList>
    </citation>
    <scope>IDENTIFICATION</scope>
</reference>
<dbReference type="Ensembl" id="ENSPCET00000026045.1">
    <property type="protein sequence ID" value="ENSPCEP00000025197.1"/>
    <property type="gene ID" value="ENSPCEG00000019020.1"/>
</dbReference>
<dbReference type="InterPro" id="IPR057337">
    <property type="entry name" value="Sororin_C"/>
</dbReference>
<dbReference type="GO" id="GO:0007080">
    <property type="term" value="P:mitotic metaphase chromosome alignment"/>
    <property type="evidence" value="ECO:0007669"/>
    <property type="project" value="TreeGrafter"/>
</dbReference>
<evidence type="ECO:0000256" key="7">
    <source>
        <dbReference type="ARBA" id="ARBA00023306"/>
    </source>
</evidence>
<dbReference type="InterPro" id="IPR057261">
    <property type="entry name" value="Sororin-like_M"/>
</dbReference>
<proteinExistence type="inferred from homology"/>
<organism evidence="12 13">
    <name type="scientific">Pelusios castaneus</name>
    <name type="common">West African mud turtle</name>
    <dbReference type="NCBI Taxonomy" id="367368"/>
    <lineage>
        <taxon>Eukaryota</taxon>
        <taxon>Metazoa</taxon>
        <taxon>Chordata</taxon>
        <taxon>Craniata</taxon>
        <taxon>Vertebrata</taxon>
        <taxon>Euteleostomi</taxon>
        <taxon>Archelosauria</taxon>
        <taxon>Testudinata</taxon>
        <taxon>Testudines</taxon>
        <taxon>Pleurodira</taxon>
        <taxon>Pelomedusidae</taxon>
        <taxon>Pelusios</taxon>
    </lineage>
</organism>
<dbReference type="GO" id="GO:0007064">
    <property type="term" value="P:mitotic sister chromatid cohesion"/>
    <property type="evidence" value="ECO:0007669"/>
    <property type="project" value="TreeGrafter"/>
</dbReference>
<protein>
    <submittedName>
        <fullName evidence="12">Cell division cycle associated 5</fullName>
    </submittedName>
</protein>
<dbReference type="InterPro" id="IPR018605">
    <property type="entry name" value="Sororin"/>
</dbReference>
<evidence type="ECO:0000256" key="1">
    <source>
        <dbReference type="ARBA" id="ARBA00004123"/>
    </source>
</evidence>
<evidence type="ECO:0000256" key="2">
    <source>
        <dbReference type="ARBA" id="ARBA00004286"/>
    </source>
</evidence>
<evidence type="ECO:0000259" key="10">
    <source>
        <dbReference type="Pfam" id="PF09666"/>
    </source>
</evidence>
<keyword evidence="4" id="KW-0132">Cell division</keyword>
<reference evidence="12" key="2">
    <citation type="submission" date="2025-09" db="UniProtKB">
        <authorList>
            <consortium name="Ensembl"/>
        </authorList>
    </citation>
    <scope>IDENTIFICATION</scope>
</reference>
<dbReference type="GO" id="GO:0006302">
    <property type="term" value="P:double-strand break repair"/>
    <property type="evidence" value="ECO:0007669"/>
    <property type="project" value="TreeGrafter"/>
</dbReference>
<dbReference type="Pfam" id="PF09666">
    <property type="entry name" value="Sororin_middle"/>
    <property type="match status" value="1"/>
</dbReference>
<evidence type="ECO:0000256" key="5">
    <source>
        <dbReference type="ARBA" id="ARBA00022776"/>
    </source>
</evidence>
<feature type="region of interest" description="Disordered" evidence="9">
    <location>
        <begin position="1"/>
        <end position="61"/>
    </location>
</feature>
<dbReference type="GO" id="GO:0051301">
    <property type="term" value="P:cell division"/>
    <property type="evidence" value="ECO:0007669"/>
    <property type="project" value="UniProtKB-KW"/>
</dbReference>
<keyword evidence="5" id="KW-0498">Mitosis</keyword>
<evidence type="ECO:0000256" key="6">
    <source>
        <dbReference type="ARBA" id="ARBA00023242"/>
    </source>
</evidence>
<dbReference type="PANTHER" id="PTHR31092:SF2">
    <property type="entry name" value="SORORIN"/>
    <property type="match status" value="1"/>
</dbReference>
<keyword evidence="3" id="KW-0158">Chromosome</keyword>
<evidence type="ECO:0000313" key="13">
    <source>
        <dbReference type="Proteomes" id="UP000694393"/>
    </source>
</evidence>
<dbReference type="Proteomes" id="UP000694393">
    <property type="component" value="Unplaced"/>
</dbReference>
<dbReference type="GO" id="GO:0005694">
    <property type="term" value="C:chromosome"/>
    <property type="evidence" value="ECO:0007669"/>
    <property type="project" value="UniProtKB-SubCell"/>
</dbReference>
<feature type="domain" description="Sororin C-terminal region" evidence="11">
    <location>
        <begin position="242"/>
        <end position="265"/>
    </location>
</feature>
<comment type="subcellular location">
    <subcellularLocation>
        <location evidence="2">Chromosome</location>
    </subcellularLocation>
    <subcellularLocation>
        <location evidence="1">Nucleus</location>
    </subcellularLocation>
</comment>
<dbReference type="AlphaFoldDB" id="A0A8C8SUJ9"/>
<evidence type="ECO:0000259" key="11">
    <source>
        <dbReference type="Pfam" id="PF25220"/>
    </source>
</evidence>
<dbReference type="PANTHER" id="PTHR31092">
    <property type="entry name" value="SORORIN"/>
    <property type="match status" value="1"/>
</dbReference>
<evidence type="ECO:0000256" key="4">
    <source>
        <dbReference type="ARBA" id="ARBA00022618"/>
    </source>
</evidence>
<comment type="similarity">
    <text evidence="8">Belongs to the sororin family.</text>
</comment>
<evidence type="ECO:0000256" key="3">
    <source>
        <dbReference type="ARBA" id="ARBA00022454"/>
    </source>
</evidence>
<keyword evidence="6" id="KW-0539">Nucleus</keyword>
<dbReference type="Pfam" id="PF25220">
    <property type="entry name" value="Sororin_C"/>
    <property type="match status" value="1"/>
</dbReference>
<feature type="domain" description="Sororin-like middle region" evidence="10">
    <location>
        <begin position="117"/>
        <end position="226"/>
    </location>
</feature>
<evidence type="ECO:0000256" key="9">
    <source>
        <dbReference type="SAM" id="MobiDB-lite"/>
    </source>
</evidence>
<evidence type="ECO:0000256" key="8">
    <source>
        <dbReference type="ARBA" id="ARBA00093465"/>
    </source>
</evidence>